<accession>A0A9W6LHT3</accession>
<dbReference type="GO" id="GO:0005524">
    <property type="term" value="F:ATP binding"/>
    <property type="evidence" value="ECO:0007669"/>
    <property type="project" value="UniProtKB-KW"/>
</dbReference>
<evidence type="ECO:0008006" key="8">
    <source>
        <dbReference type="Google" id="ProtNLM"/>
    </source>
</evidence>
<evidence type="ECO:0000259" key="5">
    <source>
        <dbReference type="PROSITE" id="PS50011"/>
    </source>
</evidence>
<name>A0A9W6LHT3_9ACTN</name>
<dbReference type="InterPro" id="IPR000253">
    <property type="entry name" value="FHA_dom"/>
</dbReference>
<dbReference type="SMART" id="SM00220">
    <property type="entry name" value="S_TKc"/>
    <property type="match status" value="1"/>
</dbReference>
<keyword evidence="2" id="KW-0547">Nucleotide-binding</keyword>
<dbReference type="SUPFAM" id="SSF49879">
    <property type="entry name" value="SMAD/FHA domain"/>
    <property type="match status" value="1"/>
</dbReference>
<dbReference type="CDD" id="cd14014">
    <property type="entry name" value="STKc_PknB_like"/>
    <property type="match status" value="1"/>
</dbReference>
<dbReference type="Pfam" id="PF00498">
    <property type="entry name" value="FHA"/>
    <property type="match status" value="1"/>
</dbReference>
<evidence type="ECO:0000313" key="6">
    <source>
        <dbReference type="EMBL" id="GLI42991.1"/>
    </source>
</evidence>
<evidence type="ECO:0000256" key="3">
    <source>
        <dbReference type="ARBA" id="ARBA00022840"/>
    </source>
</evidence>
<dbReference type="PANTHER" id="PTHR24346">
    <property type="entry name" value="MAP/MICROTUBULE AFFINITY-REGULATING KINASE"/>
    <property type="match status" value="1"/>
</dbReference>
<dbReference type="PROSITE" id="PS50011">
    <property type="entry name" value="PROTEIN_KINASE_DOM"/>
    <property type="match status" value="1"/>
</dbReference>
<keyword evidence="7" id="KW-1185">Reference proteome</keyword>
<keyword evidence="1" id="KW-0597">Phosphoprotein</keyword>
<evidence type="ECO:0000256" key="2">
    <source>
        <dbReference type="ARBA" id="ARBA00022741"/>
    </source>
</evidence>
<dbReference type="GO" id="GO:0035556">
    <property type="term" value="P:intracellular signal transduction"/>
    <property type="evidence" value="ECO:0007669"/>
    <property type="project" value="TreeGrafter"/>
</dbReference>
<sequence length="398" mass="42154">MAETEPSGLQLAVSGTAAQATIYPLVAPTTLLVGRAEDCDIRPAAHDRKVSRHHCRIEIDPPAVRVIDLGSTNGTRVNGVSIGEHLLSGGDEVTAGGIRIRVRGQPEALPTCPGYRLVRELGRGGEGIAYLAIVEPDGAEAVVKVLFSGTVRSDMERGFLREMDTVSGIRHPNIVRYLGGGETAGTLFLSTEYCRGGSLQDLAARRGGRLPVDEAVAITGQVLDALDHLHRAEVAKVRLAGGETGTATGLVHRDIKPQNVLLDRVSGTPVVKLADFGLAKAFELAGRTGHTPTGAGGGTLGFMSRAQVVNYKYARPEVDVWAAAACLYWMVSGVTPRDFPPGIDPYIVVLRESVVPLRDRGVPVPSGLAALIDHALSDDSGAVFRTADEFKRALLLAR</sequence>
<dbReference type="PANTHER" id="PTHR24346:SF30">
    <property type="entry name" value="MATERNAL EMBRYONIC LEUCINE ZIPPER KINASE"/>
    <property type="match status" value="1"/>
</dbReference>
<comment type="caution">
    <text evidence="6">The sequence shown here is derived from an EMBL/GenBank/DDBJ whole genome shotgun (WGS) entry which is preliminary data.</text>
</comment>
<dbReference type="InterPro" id="IPR011009">
    <property type="entry name" value="Kinase-like_dom_sf"/>
</dbReference>
<dbReference type="Proteomes" id="UP001144313">
    <property type="component" value="Unassembled WGS sequence"/>
</dbReference>
<protein>
    <recommendedName>
        <fullName evidence="8">Non-specific serine/threonine protein kinase</fullName>
    </recommendedName>
</protein>
<keyword evidence="3" id="KW-0067">ATP-binding</keyword>
<dbReference type="Gene3D" id="2.60.200.20">
    <property type="match status" value="1"/>
</dbReference>
<evidence type="ECO:0000313" key="7">
    <source>
        <dbReference type="Proteomes" id="UP001144313"/>
    </source>
</evidence>
<dbReference type="PROSITE" id="PS50006">
    <property type="entry name" value="FHA_DOMAIN"/>
    <property type="match status" value="1"/>
</dbReference>
<dbReference type="InterPro" id="IPR000719">
    <property type="entry name" value="Prot_kinase_dom"/>
</dbReference>
<organism evidence="6 7">
    <name type="scientific">Glycomyces algeriensis</name>
    <dbReference type="NCBI Taxonomy" id="256037"/>
    <lineage>
        <taxon>Bacteria</taxon>
        <taxon>Bacillati</taxon>
        <taxon>Actinomycetota</taxon>
        <taxon>Actinomycetes</taxon>
        <taxon>Glycomycetales</taxon>
        <taxon>Glycomycetaceae</taxon>
        <taxon>Glycomyces</taxon>
    </lineage>
</organism>
<dbReference type="GO" id="GO:0005737">
    <property type="term" value="C:cytoplasm"/>
    <property type="evidence" value="ECO:0007669"/>
    <property type="project" value="TreeGrafter"/>
</dbReference>
<proteinExistence type="predicted"/>
<dbReference type="SMART" id="SM00240">
    <property type="entry name" value="FHA"/>
    <property type="match status" value="1"/>
</dbReference>
<dbReference type="InterPro" id="IPR008984">
    <property type="entry name" value="SMAD_FHA_dom_sf"/>
</dbReference>
<dbReference type="AlphaFoldDB" id="A0A9W6LHT3"/>
<dbReference type="GO" id="GO:0004674">
    <property type="term" value="F:protein serine/threonine kinase activity"/>
    <property type="evidence" value="ECO:0007669"/>
    <property type="project" value="TreeGrafter"/>
</dbReference>
<dbReference type="PROSITE" id="PS00108">
    <property type="entry name" value="PROTEIN_KINASE_ST"/>
    <property type="match status" value="1"/>
</dbReference>
<evidence type="ECO:0000256" key="1">
    <source>
        <dbReference type="ARBA" id="ARBA00022553"/>
    </source>
</evidence>
<dbReference type="Pfam" id="PF00069">
    <property type="entry name" value="Pkinase"/>
    <property type="match status" value="1"/>
</dbReference>
<dbReference type="Gene3D" id="1.10.510.10">
    <property type="entry name" value="Transferase(Phosphotransferase) domain 1"/>
    <property type="match status" value="1"/>
</dbReference>
<dbReference type="EMBL" id="BSDT01000001">
    <property type="protein sequence ID" value="GLI42991.1"/>
    <property type="molecule type" value="Genomic_DNA"/>
</dbReference>
<dbReference type="SUPFAM" id="SSF56112">
    <property type="entry name" value="Protein kinase-like (PK-like)"/>
    <property type="match status" value="1"/>
</dbReference>
<dbReference type="CDD" id="cd00060">
    <property type="entry name" value="FHA"/>
    <property type="match status" value="1"/>
</dbReference>
<feature type="domain" description="Protein kinase" evidence="5">
    <location>
        <begin position="115"/>
        <end position="395"/>
    </location>
</feature>
<gene>
    <name evidence="6" type="ORF">GALLR39Z86_28410</name>
</gene>
<reference evidence="6" key="1">
    <citation type="submission" date="2022-12" db="EMBL/GenBank/DDBJ databases">
        <title>Reference genome sequencing for broad-spectrum identification of bacterial and archaeal isolates by mass spectrometry.</title>
        <authorList>
            <person name="Sekiguchi Y."/>
            <person name="Tourlousse D.M."/>
        </authorList>
    </citation>
    <scope>NUCLEOTIDE SEQUENCE</scope>
    <source>
        <strain evidence="6">LLR39Z86</strain>
    </source>
</reference>
<feature type="domain" description="FHA" evidence="4">
    <location>
        <begin position="31"/>
        <end position="82"/>
    </location>
</feature>
<evidence type="ECO:0000259" key="4">
    <source>
        <dbReference type="PROSITE" id="PS50006"/>
    </source>
</evidence>
<dbReference type="RefSeq" id="WP_270113321.1">
    <property type="nucleotide sequence ID" value="NZ_BAAAOL010000017.1"/>
</dbReference>
<dbReference type="InterPro" id="IPR008271">
    <property type="entry name" value="Ser/Thr_kinase_AS"/>
</dbReference>